<dbReference type="HAMAP" id="MF_01197">
    <property type="entry name" value="SepF"/>
    <property type="match status" value="1"/>
</dbReference>
<dbReference type="InterPro" id="IPR023052">
    <property type="entry name" value="Cell_div_SepF"/>
</dbReference>
<comment type="subcellular location">
    <subcellularLocation>
        <location evidence="5">Cytoplasm</location>
    </subcellularLocation>
    <text evidence="5">Localizes to the division site, in a FtsZ-dependent manner.</text>
</comment>
<accession>A0A7X5KNM2</accession>
<evidence type="ECO:0000313" key="8">
    <source>
        <dbReference type="Proteomes" id="UP000461585"/>
    </source>
</evidence>
<dbReference type="Pfam" id="PF04472">
    <property type="entry name" value="SepF"/>
    <property type="match status" value="1"/>
</dbReference>
<keyword evidence="5" id="KW-0963">Cytoplasm</keyword>
<evidence type="ECO:0000256" key="3">
    <source>
        <dbReference type="ARBA" id="ARBA00023306"/>
    </source>
</evidence>
<dbReference type="GO" id="GO:0005737">
    <property type="term" value="C:cytoplasm"/>
    <property type="evidence" value="ECO:0007669"/>
    <property type="project" value="UniProtKB-SubCell"/>
</dbReference>
<name>A0A7X5KNM2_9FIRM</name>
<gene>
    <name evidence="5" type="primary">sepF</name>
    <name evidence="7" type="ORF">GXN74_09315</name>
</gene>
<comment type="subunit">
    <text evidence="5">Homodimer. Interacts with FtsZ.</text>
</comment>
<dbReference type="EMBL" id="JAAEEH010000024">
    <property type="protein sequence ID" value="NDL67938.1"/>
    <property type="molecule type" value="Genomic_DNA"/>
</dbReference>
<dbReference type="Gene3D" id="3.30.110.150">
    <property type="entry name" value="SepF-like protein"/>
    <property type="match status" value="1"/>
</dbReference>
<keyword evidence="3 5" id="KW-0131">Cell cycle</keyword>
<dbReference type="InterPro" id="IPR007561">
    <property type="entry name" value="Cell_div_SepF/SepF-rel"/>
</dbReference>
<evidence type="ECO:0000256" key="4">
    <source>
        <dbReference type="ARBA" id="ARBA00044936"/>
    </source>
</evidence>
<dbReference type="InterPro" id="IPR038594">
    <property type="entry name" value="SepF-like_sf"/>
</dbReference>
<dbReference type="RefSeq" id="WP_162370661.1">
    <property type="nucleotide sequence ID" value="NZ_JAAEEH010000024.1"/>
</dbReference>
<keyword evidence="1 5" id="KW-0132">Cell division</keyword>
<dbReference type="PANTHER" id="PTHR35798">
    <property type="entry name" value="CELL DIVISION PROTEIN SEPF"/>
    <property type="match status" value="1"/>
</dbReference>
<dbReference type="PANTHER" id="PTHR35798:SF1">
    <property type="entry name" value="CELL DIVISION PROTEIN SEPF"/>
    <property type="match status" value="1"/>
</dbReference>
<keyword evidence="8" id="KW-1185">Reference proteome</keyword>
<dbReference type="GO" id="GO:0043093">
    <property type="term" value="P:FtsZ-dependent cytokinesis"/>
    <property type="evidence" value="ECO:0007669"/>
    <property type="project" value="UniProtKB-UniRule"/>
</dbReference>
<dbReference type="AlphaFoldDB" id="A0A7X5KNM2"/>
<feature type="compositionally biased region" description="Acidic residues" evidence="6">
    <location>
        <begin position="20"/>
        <end position="30"/>
    </location>
</feature>
<dbReference type="Proteomes" id="UP000461585">
    <property type="component" value="Unassembled WGS sequence"/>
</dbReference>
<keyword evidence="2 5" id="KW-0717">Septation</keyword>
<dbReference type="GO" id="GO:0000917">
    <property type="term" value="P:division septum assembly"/>
    <property type="evidence" value="ECO:0007669"/>
    <property type="project" value="UniProtKB-KW"/>
</dbReference>
<comment type="function">
    <text evidence="4 5">Cell division protein that is part of the divisome complex and is recruited early to the Z-ring. Probably stimulates Z-ring formation, perhaps through the cross-linking of FtsZ protofilaments. Its function overlaps with FtsA.</text>
</comment>
<reference evidence="7 8" key="1">
    <citation type="submission" date="2020-01" db="EMBL/GenBank/DDBJ databases">
        <title>Anaeroalcalibacter tamaniensis gen. nov., sp. nov., moderately halophilic strictly anaerobic fermenter bacterium from mud volcano of Taman peninsula.</title>
        <authorList>
            <person name="Frolova A."/>
            <person name="Merkel A.Y."/>
            <person name="Slobodkin A.I."/>
        </authorList>
    </citation>
    <scope>NUCLEOTIDE SEQUENCE [LARGE SCALE GENOMIC DNA]</scope>
    <source>
        <strain evidence="7 8">F-3ap</strain>
    </source>
</reference>
<feature type="compositionally biased region" description="Low complexity" evidence="6">
    <location>
        <begin position="35"/>
        <end position="53"/>
    </location>
</feature>
<protein>
    <recommendedName>
        <fullName evidence="5">Cell division protein SepF</fullName>
    </recommendedName>
</protein>
<feature type="region of interest" description="Disordered" evidence="6">
    <location>
        <begin position="20"/>
        <end position="60"/>
    </location>
</feature>
<comment type="caution">
    <text evidence="7">The sequence shown here is derived from an EMBL/GenBank/DDBJ whole genome shotgun (WGS) entry which is preliminary data.</text>
</comment>
<organism evidence="7 8">
    <name type="scientific">Anaerotalea alkaliphila</name>
    <dbReference type="NCBI Taxonomy" id="2662126"/>
    <lineage>
        <taxon>Bacteria</taxon>
        <taxon>Bacillati</taxon>
        <taxon>Bacillota</taxon>
        <taxon>Clostridia</taxon>
        <taxon>Eubacteriales</taxon>
        <taxon>Anaerotalea</taxon>
    </lineage>
</organism>
<evidence type="ECO:0000256" key="2">
    <source>
        <dbReference type="ARBA" id="ARBA00023210"/>
    </source>
</evidence>
<evidence type="ECO:0000313" key="7">
    <source>
        <dbReference type="EMBL" id="NDL67938.1"/>
    </source>
</evidence>
<evidence type="ECO:0000256" key="1">
    <source>
        <dbReference type="ARBA" id="ARBA00022618"/>
    </source>
</evidence>
<sequence length="177" mass="19729">MAKLFDKMMDFMKLNDEYSDEETNGYEDDFNSFTGQPQPVNAPQQQAPPVGNQGSEAKSGFKTYAGGRKSGGTKVVNFQANVQMEVVVLQPDTYDEAQEICDHIKSQRPVIINLEAMDKAIAQRIMDFVSGAVYTLNGNLQRVTNNIFIIAPENIDIAGDFREELKSNGIILPWKSE</sequence>
<proteinExistence type="inferred from homology"/>
<comment type="similarity">
    <text evidence="5">Belongs to the SepF family.</text>
</comment>
<evidence type="ECO:0000256" key="6">
    <source>
        <dbReference type="SAM" id="MobiDB-lite"/>
    </source>
</evidence>
<evidence type="ECO:0000256" key="5">
    <source>
        <dbReference type="HAMAP-Rule" id="MF_01197"/>
    </source>
</evidence>